<feature type="region of interest" description="Disordered" evidence="1">
    <location>
        <begin position="178"/>
        <end position="208"/>
    </location>
</feature>
<comment type="caution">
    <text evidence="3">The sequence shown here is derived from an EMBL/GenBank/DDBJ whole genome shotgun (WGS) entry which is preliminary data.</text>
</comment>
<feature type="region of interest" description="Disordered" evidence="1">
    <location>
        <begin position="1"/>
        <end position="34"/>
    </location>
</feature>
<evidence type="ECO:0000313" key="4">
    <source>
        <dbReference type="Proteomes" id="UP000305778"/>
    </source>
</evidence>
<sequence>MGRRDAGAAPREGPGHGLMDAMVPAEPPPDDRRPAPVQLWDGIAVPGVLCEELTAALDLLDAYLRGTPPPASFRRPRLSWAAQAVRVTARDAAVEFRQQQEARRAYAGASAPVVTLLTPAKAPSGSDRRQFMTTEQAATIAGVSEARVRQLAAAGTIDGRKTSRNVWLLDPESVRAYRARRGTRHGNDDGTQAQRAAGAGAKRGQGAA</sequence>
<organism evidence="3 4">
    <name type="scientific">Actinacidiphila oryziradicis</name>
    <dbReference type="NCBI Taxonomy" id="2571141"/>
    <lineage>
        <taxon>Bacteria</taxon>
        <taxon>Bacillati</taxon>
        <taxon>Actinomycetota</taxon>
        <taxon>Actinomycetes</taxon>
        <taxon>Kitasatosporales</taxon>
        <taxon>Streptomycetaceae</taxon>
        <taxon>Actinacidiphila</taxon>
    </lineage>
</organism>
<proteinExistence type="predicted"/>
<evidence type="ECO:0000313" key="3">
    <source>
        <dbReference type="EMBL" id="TKA11746.1"/>
    </source>
</evidence>
<dbReference type="Pfam" id="PF12728">
    <property type="entry name" value="HTH_17"/>
    <property type="match status" value="1"/>
</dbReference>
<accession>A0A4U0SPG8</accession>
<name>A0A4U0SPG8_9ACTN</name>
<dbReference type="AlphaFoldDB" id="A0A4U0SPG8"/>
<dbReference type="InterPro" id="IPR041657">
    <property type="entry name" value="HTH_17"/>
</dbReference>
<evidence type="ECO:0000256" key="1">
    <source>
        <dbReference type="SAM" id="MobiDB-lite"/>
    </source>
</evidence>
<dbReference type="Proteomes" id="UP000305778">
    <property type="component" value="Unassembled WGS sequence"/>
</dbReference>
<feature type="domain" description="Helix-turn-helix" evidence="2">
    <location>
        <begin position="131"/>
        <end position="181"/>
    </location>
</feature>
<dbReference type="EMBL" id="SUMC01000007">
    <property type="protein sequence ID" value="TKA11746.1"/>
    <property type="molecule type" value="Genomic_DNA"/>
</dbReference>
<evidence type="ECO:0000259" key="2">
    <source>
        <dbReference type="Pfam" id="PF12728"/>
    </source>
</evidence>
<keyword evidence="4" id="KW-1185">Reference proteome</keyword>
<protein>
    <submittedName>
        <fullName evidence="3">Helix-turn-helix domain-containing protein</fullName>
    </submittedName>
</protein>
<reference evidence="3 4" key="1">
    <citation type="submission" date="2019-04" db="EMBL/GenBank/DDBJ databases">
        <title>Streptomyces oryziradicis sp. nov., a novel actinomycete isolated from rhizosphere soil of rice (Oryza sativa L.).</title>
        <authorList>
            <person name="Li C."/>
        </authorList>
    </citation>
    <scope>NUCLEOTIDE SEQUENCE [LARGE SCALE GENOMIC DNA]</scope>
    <source>
        <strain evidence="3 4">NEAU-C40</strain>
    </source>
</reference>
<gene>
    <name evidence="3" type="ORF">FCI23_10475</name>
</gene>